<protein>
    <submittedName>
        <fullName evidence="2">Uncharacterized protein</fullName>
    </submittedName>
</protein>
<proteinExistence type="predicted"/>
<reference evidence="2" key="2">
    <citation type="submission" date="2025-09" db="UniProtKB">
        <authorList>
            <consortium name="Ensembl"/>
        </authorList>
    </citation>
    <scope>IDENTIFICATION</scope>
</reference>
<dbReference type="Ensembl" id="ENSPKIT00000034330.1">
    <property type="protein sequence ID" value="ENSPKIP00000010205.1"/>
    <property type="gene ID" value="ENSPKIG00000025016.1"/>
</dbReference>
<dbReference type="AlphaFoldDB" id="A0A3B3QX29"/>
<reference evidence="2" key="1">
    <citation type="submission" date="2025-08" db="UniProtKB">
        <authorList>
            <consortium name="Ensembl"/>
        </authorList>
    </citation>
    <scope>IDENTIFICATION</scope>
</reference>
<dbReference type="Proteomes" id="UP000261540">
    <property type="component" value="Unplaced"/>
</dbReference>
<organism evidence="2 3">
    <name type="scientific">Paramormyrops kingsleyae</name>
    <dbReference type="NCBI Taxonomy" id="1676925"/>
    <lineage>
        <taxon>Eukaryota</taxon>
        <taxon>Metazoa</taxon>
        <taxon>Chordata</taxon>
        <taxon>Craniata</taxon>
        <taxon>Vertebrata</taxon>
        <taxon>Euteleostomi</taxon>
        <taxon>Actinopterygii</taxon>
        <taxon>Neopterygii</taxon>
        <taxon>Teleostei</taxon>
        <taxon>Osteoglossocephala</taxon>
        <taxon>Osteoglossomorpha</taxon>
        <taxon>Osteoglossiformes</taxon>
        <taxon>Mormyridae</taxon>
        <taxon>Paramormyrops</taxon>
    </lineage>
</organism>
<sequence>MSSKPSPRHLEICPANNHLRHCVCPPPPPPRDVTPLIALFKSVNKTCRSHSCHARRSCPCQMRRSHPCQMRRSHPCHSKQTPPQHAESLVTFQ</sequence>
<evidence type="ECO:0000256" key="1">
    <source>
        <dbReference type="SAM" id="MobiDB-lite"/>
    </source>
</evidence>
<evidence type="ECO:0000313" key="2">
    <source>
        <dbReference type="Ensembl" id="ENSPKIP00000010205.1"/>
    </source>
</evidence>
<name>A0A3B3QX29_9TELE</name>
<keyword evidence="3" id="KW-1185">Reference proteome</keyword>
<evidence type="ECO:0000313" key="3">
    <source>
        <dbReference type="Proteomes" id="UP000261540"/>
    </source>
</evidence>
<feature type="region of interest" description="Disordered" evidence="1">
    <location>
        <begin position="70"/>
        <end position="93"/>
    </location>
</feature>
<accession>A0A3B3QX29</accession>